<dbReference type="InterPro" id="IPR008889">
    <property type="entry name" value="VQ"/>
</dbReference>
<name>A0AAD3T8F2_NEPGR</name>
<dbReference type="PANTHER" id="PTHR34794">
    <property type="entry name" value="EXPRESSED PROTEIN"/>
    <property type="match status" value="1"/>
</dbReference>
<evidence type="ECO:0000256" key="1">
    <source>
        <dbReference type="SAM" id="MobiDB-lite"/>
    </source>
</evidence>
<evidence type="ECO:0000259" key="2">
    <source>
        <dbReference type="Pfam" id="PF05678"/>
    </source>
</evidence>
<feature type="domain" description="VQ" evidence="2">
    <location>
        <begin position="58"/>
        <end position="81"/>
    </location>
</feature>
<proteinExistence type="predicted"/>
<dbReference type="InterPro" id="IPR039610">
    <property type="entry name" value="VQ29"/>
</dbReference>
<feature type="region of interest" description="Disordered" evidence="1">
    <location>
        <begin position="25"/>
        <end position="59"/>
    </location>
</feature>
<comment type="caution">
    <text evidence="3">The sequence shown here is derived from an EMBL/GenBank/DDBJ whole genome shotgun (WGS) entry which is preliminary data.</text>
</comment>
<dbReference type="AlphaFoldDB" id="A0AAD3T8F2"/>
<dbReference type="Pfam" id="PF05678">
    <property type="entry name" value="VQ"/>
    <property type="match status" value="1"/>
</dbReference>
<keyword evidence="4" id="KW-1185">Reference proteome</keyword>
<feature type="compositionally biased region" description="Low complexity" evidence="1">
    <location>
        <begin position="48"/>
        <end position="58"/>
    </location>
</feature>
<gene>
    <name evidence="3" type="ORF">Nepgr_026422</name>
</gene>
<organism evidence="3 4">
    <name type="scientific">Nepenthes gracilis</name>
    <name type="common">Slender pitcher plant</name>
    <dbReference type="NCBI Taxonomy" id="150966"/>
    <lineage>
        <taxon>Eukaryota</taxon>
        <taxon>Viridiplantae</taxon>
        <taxon>Streptophyta</taxon>
        <taxon>Embryophyta</taxon>
        <taxon>Tracheophyta</taxon>
        <taxon>Spermatophyta</taxon>
        <taxon>Magnoliopsida</taxon>
        <taxon>eudicotyledons</taxon>
        <taxon>Gunneridae</taxon>
        <taxon>Pentapetalae</taxon>
        <taxon>Caryophyllales</taxon>
        <taxon>Nepenthaceae</taxon>
        <taxon>Nepenthes</taxon>
    </lineage>
</organism>
<dbReference type="EMBL" id="BSYO01000028">
    <property type="protein sequence ID" value="GMH24579.1"/>
    <property type="molecule type" value="Genomic_DNA"/>
</dbReference>
<evidence type="ECO:0000313" key="4">
    <source>
        <dbReference type="Proteomes" id="UP001279734"/>
    </source>
</evidence>
<accession>A0AAD3T8F2</accession>
<protein>
    <recommendedName>
        <fullName evidence="2">VQ domain-containing protein</fullName>
    </recommendedName>
</protein>
<reference evidence="3" key="1">
    <citation type="submission" date="2023-05" db="EMBL/GenBank/DDBJ databases">
        <title>Nepenthes gracilis genome sequencing.</title>
        <authorList>
            <person name="Fukushima K."/>
        </authorList>
    </citation>
    <scope>NUCLEOTIDE SEQUENCE</scope>
    <source>
        <strain evidence="3">SING2019-196</strain>
    </source>
</reference>
<dbReference type="Proteomes" id="UP001279734">
    <property type="component" value="Unassembled WGS sequence"/>
</dbReference>
<sequence length="190" mass="20567">MVSFSQNSSSSFCTCQASMKQKPITSSSLHLHSIHKPSPPSKPPKKPALPQQPGAAKQTKVYNVKPKHFRELVQQLTGAPEFQRPTRRLQSFAPPTLQCIPAAPAVSSYIATSGYGVDQLALRNAAFPMEMMGETLRTKQNEKISESGAEGLIMVGTEGSVCLSPGFQTWCALSLLSPETLATMDQRSAF</sequence>
<evidence type="ECO:0000313" key="3">
    <source>
        <dbReference type="EMBL" id="GMH24579.1"/>
    </source>
</evidence>
<dbReference type="PANTHER" id="PTHR34794:SF1">
    <property type="entry name" value="OS10G0101800 PROTEIN"/>
    <property type="match status" value="1"/>
</dbReference>